<dbReference type="GO" id="GO:0005886">
    <property type="term" value="C:plasma membrane"/>
    <property type="evidence" value="ECO:0007669"/>
    <property type="project" value="InterPro"/>
</dbReference>
<feature type="transmembrane region" description="Helical" evidence="6">
    <location>
        <begin position="293"/>
        <end position="311"/>
    </location>
</feature>
<feature type="region of interest" description="Disordered" evidence="7">
    <location>
        <begin position="775"/>
        <end position="797"/>
    </location>
</feature>
<evidence type="ECO:0000256" key="5">
    <source>
        <dbReference type="ARBA" id="ARBA00023136"/>
    </source>
</evidence>
<evidence type="ECO:0000313" key="10">
    <source>
        <dbReference type="Proteomes" id="UP000437017"/>
    </source>
</evidence>
<dbReference type="EMBL" id="SGJD01001524">
    <property type="protein sequence ID" value="KAB0399610.1"/>
    <property type="molecule type" value="Genomic_DNA"/>
</dbReference>
<comment type="caution">
    <text evidence="9">The sequence shown here is derived from an EMBL/GenBank/DDBJ whole genome shotgun (WGS) entry which is preliminary data.</text>
</comment>
<evidence type="ECO:0000256" key="7">
    <source>
        <dbReference type="SAM" id="MobiDB-lite"/>
    </source>
</evidence>
<protein>
    <recommendedName>
        <fullName evidence="6">Transmembrane channel-like protein</fullName>
    </recommendedName>
</protein>
<dbReference type="AlphaFoldDB" id="A0A643CHH6"/>
<evidence type="ECO:0000256" key="4">
    <source>
        <dbReference type="ARBA" id="ARBA00022989"/>
    </source>
</evidence>
<gene>
    <name evidence="9" type="ORF">E2I00_002258</name>
</gene>
<organism evidence="9 10">
    <name type="scientific">Balaenoptera physalus</name>
    <name type="common">Fin whale</name>
    <name type="synonym">Balaena physalus</name>
    <dbReference type="NCBI Taxonomy" id="9770"/>
    <lineage>
        <taxon>Eukaryota</taxon>
        <taxon>Metazoa</taxon>
        <taxon>Chordata</taxon>
        <taxon>Craniata</taxon>
        <taxon>Vertebrata</taxon>
        <taxon>Euteleostomi</taxon>
        <taxon>Mammalia</taxon>
        <taxon>Eutheria</taxon>
        <taxon>Laurasiatheria</taxon>
        <taxon>Artiodactyla</taxon>
        <taxon>Whippomorpha</taxon>
        <taxon>Cetacea</taxon>
        <taxon>Mysticeti</taxon>
        <taxon>Balaenopteridae</taxon>
        <taxon>Balaenoptera</taxon>
    </lineage>
</organism>
<feature type="compositionally biased region" description="Pro residues" evidence="7">
    <location>
        <begin position="691"/>
        <end position="701"/>
    </location>
</feature>
<keyword evidence="3 6" id="KW-0812">Transmembrane</keyword>
<feature type="domain" description="TMC" evidence="8">
    <location>
        <begin position="463"/>
        <end position="512"/>
    </location>
</feature>
<dbReference type="InterPro" id="IPR038900">
    <property type="entry name" value="TMC"/>
</dbReference>
<comment type="subcellular location">
    <subcellularLocation>
        <location evidence="1 6">Membrane</location>
        <topology evidence="1 6">Multi-pass membrane protein</topology>
    </subcellularLocation>
</comment>
<dbReference type="PANTHER" id="PTHR23302">
    <property type="entry name" value="TRANSMEMBRANE CHANNEL-RELATED"/>
    <property type="match status" value="1"/>
</dbReference>
<accession>A0A643CHH6</accession>
<feature type="transmembrane region" description="Helical" evidence="6">
    <location>
        <begin position="472"/>
        <end position="493"/>
    </location>
</feature>
<name>A0A643CHH6_BALPH</name>
<comment type="similarity">
    <text evidence="2 6">Belongs to the TMC family.</text>
</comment>
<dbReference type="PANTHER" id="PTHR23302:SF39">
    <property type="entry name" value="TRANSMEMBRANE CHANNEL-LIKE PROTEIN 8"/>
    <property type="match status" value="1"/>
</dbReference>
<evidence type="ECO:0000259" key="8">
    <source>
        <dbReference type="Pfam" id="PF07810"/>
    </source>
</evidence>
<evidence type="ECO:0000256" key="1">
    <source>
        <dbReference type="ARBA" id="ARBA00004141"/>
    </source>
</evidence>
<evidence type="ECO:0000313" key="9">
    <source>
        <dbReference type="EMBL" id="KAB0399610.1"/>
    </source>
</evidence>
<feature type="region of interest" description="Disordered" evidence="7">
    <location>
        <begin position="664"/>
        <end position="709"/>
    </location>
</feature>
<sequence>FPLFIAGHAKAKTVRLTQQPPHIPSQEGERYNPNFNPITEMLRQWSVQAPGEPEPEPTGEELWEQEMERLCSSQEPVRVLPYAMGDKRFIRWVPEHPAEQSGGGAVGVGRGCTCWMRGGNHQQREDSLAQGAALPGQVGMLGDSGTPPITTPSQAAAGARRGEDLVLAAVAPQAADCTTAPGGGSTAAGPGLWALGGGSLRDRGTLLRPPEIGGYGVGGAESHLCLGDPSLLDPSPSSTALQCPGGHQPQTGVPKFNNLLWNVLTSRAFNNTFLFYGAYRAGPESSSVYSIRLAYFLSPLACLLLCFCGILQRMVKGLPQKMFLGQDYRSPLSAKVFSSWDFCIQGQEAATIKKHEISNEFKVELEEGRHLLMVQHQTRAQRACHLLTYLRVNILIGLLESLFLLLQYLPPGVIALVNFLGPLLFVFLVQLENYPPNTETVLCIGRNKTSCESYGYNACDYQCWEDSVGEELYKLSIFNFLLMVAFTFLVSLPRRLLVERFSGRFWAWLDREDIFIFLTFYIKKYTLLRNSRASPRPFRASSTIFFFQLVLILGLLLAAAPLGYVVSSIRSSWDCGLFTNYSAPWQVVPELVALRLPPPSQRILHYLGSHAFSFPLLILLSLVLTVCVSQSQASARAIRGLRKQLVWQVQEKWHLVDDLSRLLPEPGSGDSLGPESPHSRGSRPRSLCPGFPHPRQPPVIPPSRVRPLRPTDVMSQQGAELRSALHHETRRVWAPGGSGARCPRRQGCIQDSQASGDLGSPGATYSVLSHLQPVEKRHRTAQRNSPHLMGHTGSRVA</sequence>
<evidence type="ECO:0000256" key="6">
    <source>
        <dbReference type="RuleBase" id="RU310713"/>
    </source>
</evidence>
<feature type="non-terminal residue" evidence="9">
    <location>
        <position position="797"/>
    </location>
</feature>
<feature type="transmembrane region" description="Helical" evidence="6">
    <location>
        <begin position="543"/>
        <end position="564"/>
    </location>
</feature>
<dbReference type="Proteomes" id="UP000437017">
    <property type="component" value="Unassembled WGS sequence"/>
</dbReference>
<evidence type="ECO:0000256" key="3">
    <source>
        <dbReference type="ARBA" id="ARBA00022692"/>
    </source>
</evidence>
<feature type="transmembrane region" description="Helical" evidence="6">
    <location>
        <begin position="386"/>
        <end position="406"/>
    </location>
</feature>
<keyword evidence="5 6" id="KW-0472">Membrane</keyword>
<reference evidence="9 10" key="1">
    <citation type="journal article" date="2019" name="PLoS ONE">
        <title>Genomic analyses reveal an absence of contemporary introgressive admixture between fin whales and blue whales, despite known hybrids.</title>
        <authorList>
            <person name="Westbury M.V."/>
            <person name="Petersen B."/>
            <person name="Lorenzen E.D."/>
        </authorList>
    </citation>
    <scope>NUCLEOTIDE SEQUENCE [LARGE SCALE GENOMIC DNA]</scope>
    <source>
        <strain evidence="9">FinWhale-01</strain>
    </source>
</reference>
<dbReference type="OrthoDB" id="1936208at2759"/>
<feature type="transmembrane region" description="Helical" evidence="6">
    <location>
        <begin position="603"/>
        <end position="629"/>
    </location>
</feature>
<dbReference type="InterPro" id="IPR012496">
    <property type="entry name" value="TMC_dom"/>
</dbReference>
<proteinExistence type="inferred from homology"/>
<evidence type="ECO:0000256" key="2">
    <source>
        <dbReference type="ARBA" id="ARBA00006510"/>
    </source>
</evidence>
<dbReference type="Pfam" id="PF07810">
    <property type="entry name" value="TMC"/>
    <property type="match status" value="1"/>
</dbReference>
<keyword evidence="10" id="KW-1185">Reference proteome</keyword>
<comment type="caution">
    <text evidence="6">Lacks conserved residue(s) required for the propagation of feature annotation.</text>
</comment>
<feature type="non-terminal residue" evidence="9">
    <location>
        <position position="1"/>
    </location>
</feature>
<keyword evidence="4 6" id="KW-1133">Transmembrane helix</keyword>
<dbReference type="GO" id="GO:0008381">
    <property type="term" value="F:mechanosensitive monoatomic ion channel activity"/>
    <property type="evidence" value="ECO:0007669"/>
    <property type="project" value="TreeGrafter"/>
</dbReference>